<feature type="compositionally biased region" description="Acidic residues" evidence="1">
    <location>
        <begin position="95"/>
        <end position="107"/>
    </location>
</feature>
<feature type="compositionally biased region" description="Polar residues" evidence="1">
    <location>
        <begin position="23"/>
        <end position="36"/>
    </location>
</feature>
<gene>
    <name evidence="3" type="ORF">DGYR_LOCUS2537</name>
</gene>
<organism evidence="3 4">
    <name type="scientific">Dimorphilus gyrociliatus</name>
    <dbReference type="NCBI Taxonomy" id="2664684"/>
    <lineage>
        <taxon>Eukaryota</taxon>
        <taxon>Metazoa</taxon>
        <taxon>Spiralia</taxon>
        <taxon>Lophotrochozoa</taxon>
        <taxon>Annelida</taxon>
        <taxon>Polychaeta</taxon>
        <taxon>Polychaeta incertae sedis</taxon>
        <taxon>Dinophilidae</taxon>
        <taxon>Dimorphilus</taxon>
    </lineage>
</organism>
<feature type="compositionally biased region" description="Low complexity" evidence="1">
    <location>
        <begin position="114"/>
        <end position="132"/>
    </location>
</feature>
<name>A0A7I8VCF0_9ANNE</name>
<sequence length="221" mass="24660">MNKRASQSTITPAPAKRGRPKTSKNSSQLSDANKSLNEYKGRYKKLRKTLKHVVEEQVFFEQSLTNAETELLEIERDNAFILDQLSNFIKVSDDSSNETDSSEDERDEEKSSKKSTFTLPSMSSISSSNSLLNPSTSLLASTISNSVPTVKRNSLPKSPTKGVSEAVKRHVEEKLNSKSNDDKLTLLEYIPDDIFSQDDDDDEATASSNNDEDLVIDEFNK</sequence>
<dbReference type="EMBL" id="CAJFCJ010000004">
    <property type="protein sequence ID" value="CAD5113572.1"/>
    <property type="molecule type" value="Genomic_DNA"/>
</dbReference>
<dbReference type="Pfam" id="PF24237">
    <property type="entry name" value="INO80E"/>
    <property type="match status" value="1"/>
</dbReference>
<feature type="region of interest" description="Disordered" evidence="1">
    <location>
        <begin position="92"/>
        <end position="132"/>
    </location>
</feature>
<evidence type="ECO:0000256" key="1">
    <source>
        <dbReference type="SAM" id="MobiDB-lite"/>
    </source>
</evidence>
<accession>A0A7I8VCF0</accession>
<dbReference type="PANTHER" id="PTHR21812">
    <property type="entry name" value="INO80 COMPLEX SUBUNIT E"/>
    <property type="match status" value="1"/>
</dbReference>
<dbReference type="AlphaFoldDB" id="A0A7I8VCF0"/>
<dbReference type="InterPro" id="IPR056515">
    <property type="entry name" value="INO80E_N"/>
</dbReference>
<dbReference type="Proteomes" id="UP000549394">
    <property type="component" value="Unassembled WGS sequence"/>
</dbReference>
<evidence type="ECO:0000313" key="4">
    <source>
        <dbReference type="Proteomes" id="UP000549394"/>
    </source>
</evidence>
<dbReference type="InterPro" id="IPR026678">
    <property type="entry name" value="INO80E"/>
</dbReference>
<protein>
    <recommendedName>
        <fullName evidence="2">INO80 complex subunit E N-terminal domain-containing protein</fullName>
    </recommendedName>
</protein>
<evidence type="ECO:0000259" key="2">
    <source>
        <dbReference type="Pfam" id="PF24237"/>
    </source>
</evidence>
<keyword evidence="4" id="KW-1185">Reference proteome</keyword>
<dbReference type="GO" id="GO:0006338">
    <property type="term" value="P:chromatin remodeling"/>
    <property type="evidence" value="ECO:0007669"/>
    <property type="project" value="InterPro"/>
</dbReference>
<comment type="caution">
    <text evidence="3">The sequence shown here is derived from an EMBL/GenBank/DDBJ whole genome shotgun (WGS) entry which is preliminary data.</text>
</comment>
<feature type="domain" description="INO80 complex subunit E N-terminal" evidence="2">
    <location>
        <begin position="38"/>
        <end position="85"/>
    </location>
</feature>
<proteinExistence type="predicted"/>
<feature type="compositionally biased region" description="Acidic residues" evidence="1">
    <location>
        <begin position="195"/>
        <end position="221"/>
    </location>
</feature>
<feature type="compositionally biased region" description="Polar residues" evidence="1">
    <location>
        <begin position="1"/>
        <end position="11"/>
    </location>
</feature>
<evidence type="ECO:0000313" key="3">
    <source>
        <dbReference type="EMBL" id="CAD5113572.1"/>
    </source>
</evidence>
<feature type="region of interest" description="Disordered" evidence="1">
    <location>
        <begin position="194"/>
        <end position="221"/>
    </location>
</feature>
<feature type="region of interest" description="Disordered" evidence="1">
    <location>
        <begin position="1"/>
        <end position="38"/>
    </location>
</feature>
<reference evidence="3 4" key="1">
    <citation type="submission" date="2020-08" db="EMBL/GenBank/DDBJ databases">
        <authorList>
            <person name="Hejnol A."/>
        </authorList>
    </citation>
    <scope>NUCLEOTIDE SEQUENCE [LARGE SCALE GENOMIC DNA]</scope>
</reference>
<dbReference type="OrthoDB" id="5977486at2759"/>
<dbReference type="GO" id="GO:0031011">
    <property type="term" value="C:Ino80 complex"/>
    <property type="evidence" value="ECO:0007669"/>
    <property type="project" value="InterPro"/>
</dbReference>
<dbReference type="PANTHER" id="PTHR21812:SF1">
    <property type="entry name" value="INO80 COMPLEX SUBUNIT E"/>
    <property type="match status" value="1"/>
</dbReference>